<reference evidence="6 7" key="1">
    <citation type="journal article" date="2000" name="Nucleic Acids Res.">
        <title>Complete genome sequence of the alkaliphilic bacterium Bacillus halodurans and genomic sequence comparison with Bacillus subtilis.</title>
        <authorList>
            <person name="Takami H."/>
            <person name="Nakasone K."/>
            <person name="Takaki Y."/>
            <person name="Maeno G."/>
            <person name="Sasaki R."/>
            <person name="Masui N."/>
            <person name="Fuji F."/>
            <person name="Hirama C."/>
            <person name="Nakamura Y."/>
            <person name="Ogasawara N."/>
            <person name="Kuhara S."/>
            <person name="Horikoshi K."/>
        </authorList>
    </citation>
    <scope>NUCLEOTIDE SEQUENCE [LARGE SCALE GENOMIC DNA]</scope>
    <source>
        <strain evidence="7">ATCC BAA-125 / DSM 18197 / FERM 7344 / JCM 9153 / C-125</strain>
    </source>
</reference>
<dbReference type="GO" id="GO:0051607">
    <property type="term" value="P:defense response to virus"/>
    <property type="evidence" value="ECO:0007669"/>
    <property type="project" value="UniProtKB-KW"/>
</dbReference>
<dbReference type="OrthoDB" id="32929at2"/>
<comment type="subcellular location">
    <subcellularLocation>
        <location evidence="1">Cytoplasm</location>
    </subcellularLocation>
</comment>
<dbReference type="InterPro" id="IPR023101">
    <property type="entry name" value="AF1862-like_dom_sf"/>
</dbReference>
<dbReference type="Gene3D" id="1.10.520.30">
    <property type="entry name" value="AF1862-like domain"/>
    <property type="match status" value="1"/>
</dbReference>
<sequence>MKSLDAHYANIALQSIQELEKSDEAFKTSFGSLCHQFPSMVRLNGLRLTVAFYESKKENTAHARYLAGLKAALGVSISANDIPERGAEYRRMTEQALRASIWFKRYAEAILKCSPTSEPVREGDV</sequence>
<dbReference type="NCBIfam" id="TIGR01881">
    <property type="entry name" value="cas_Cmr5"/>
    <property type="match status" value="1"/>
</dbReference>
<keyword evidence="3" id="KW-0963">Cytoplasm</keyword>
<dbReference type="PIR" id="C83691">
    <property type="entry name" value="C83691"/>
</dbReference>
<evidence type="ECO:0000313" key="7">
    <source>
        <dbReference type="Proteomes" id="UP000001258"/>
    </source>
</evidence>
<dbReference type="Pfam" id="PF09701">
    <property type="entry name" value="Cas_Cmr5"/>
    <property type="match status" value="1"/>
</dbReference>
<evidence type="ECO:0000313" key="6">
    <source>
        <dbReference type="EMBL" id="BAB04050.1"/>
    </source>
</evidence>
<evidence type="ECO:0000256" key="1">
    <source>
        <dbReference type="ARBA" id="ARBA00004496"/>
    </source>
</evidence>
<dbReference type="HOGENOM" id="CLU_120836_2_1_9"/>
<dbReference type="SUPFAM" id="SSF158568">
    <property type="entry name" value="AF1862-like"/>
    <property type="match status" value="1"/>
</dbReference>
<organism evidence="6 7">
    <name type="scientific">Halalkalibacterium halodurans (strain ATCC BAA-125 / DSM 18197 / FERM 7344 / JCM 9153 / C-125)</name>
    <name type="common">Bacillus halodurans</name>
    <dbReference type="NCBI Taxonomy" id="272558"/>
    <lineage>
        <taxon>Bacteria</taxon>
        <taxon>Bacillati</taxon>
        <taxon>Bacillota</taxon>
        <taxon>Bacilli</taxon>
        <taxon>Bacillales</taxon>
        <taxon>Bacillaceae</taxon>
        <taxon>Halalkalibacterium (ex Joshi et al. 2022)</taxon>
    </lineage>
</organism>
<dbReference type="InterPro" id="IPR010160">
    <property type="entry name" value="CRISPR-assoc_prot_Cmr5"/>
</dbReference>
<dbReference type="AlphaFoldDB" id="Q7AJZ5"/>
<dbReference type="RefSeq" id="WP_010896512.1">
    <property type="nucleotide sequence ID" value="NC_002570.2"/>
</dbReference>
<gene>
    <name evidence="6" type="ordered locus">BH0331</name>
</gene>
<evidence type="ECO:0000256" key="3">
    <source>
        <dbReference type="ARBA" id="ARBA00022490"/>
    </source>
</evidence>
<dbReference type="KEGG" id="bha:BH0331"/>
<dbReference type="GO" id="GO:0005737">
    <property type="term" value="C:cytoplasm"/>
    <property type="evidence" value="ECO:0007669"/>
    <property type="project" value="UniProtKB-SubCell"/>
</dbReference>
<dbReference type="CDD" id="cd09654">
    <property type="entry name" value="Cmr5_III-B"/>
    <property type="match status" value="1"/>
</dbReference>
<keyword evidence="4" id="KW-0051">Antiviral defense</keyword>
<evidence type="ECO:0000256" key="5">
    <source>
        <dbReference type="ARBA" id="ARBA00030001"/>
    </source>
</evidence>
<name>Q7AJZ5_HALH5</name>
<dbReference type="eggNOG" id="COG3337">
    <property type="taxonomic scope" value="Bacteria"/>
</dbReference>
<keyword evidence="7" id="KW-1185">Reference proteome</keyword>
<dbReference type="EMBL" id="BA000004">
    <property type="protein sequence ID" value="BAB04050.1"/>
    <property type="molecule type" value="Genomic_DNA"/>
</dbReference>
<dbReference type="STRING" id="272558.gene:10726184"/>
<evidence type="ECO:0000256" key="2">
    <source>
        <dbReference type="ARBA" id="ARBA00006161"/>
    </source>
</evidence>
<dbReference type="Proteomes" id="UP000001258">
    <property type="component" value="Chromosome"/>
</dbReference>
<proteinExistence type="inferred from homology"/>
<evidence type="ECO:0000256" key="4">
    <source>
        <dbReference type="ARBA" id="ARBA00023118"/>
    </source>
</evidence>
<comment type="similarity">
    <text evidence="2">Belongs to the CRISPR system Cmr5 family.</text>
</comment>
<protein>
    <recommendedName>
        <fullName evidence="5">CRISPR type III-B/RAMP module-associated protein Cmr5</fullName>
    </recommendedName>
</protein>
<accession>Q7AJZ5</accession>